<keyword evidence="3" id="KW-1185">Reference proteome</keyword>
<feature type="region of interest" description="Disordered" evidence="1">
    <location>
        <begin position="136"/>
        <end position="179"/>
    </location>
</feature>
<accession>A0A7W7RFY5</accession>
<protein>
    <submittedName>
        <fullName evidence="2">Spore coat protein CotH</fullName>
    </submittedName>
</protein>
<dbReference type="EMBL" id="JACHJT010000001">
    <property type="protein sequence ID" value="MBB4931281.1"/>
    <property type="molecule type" value="Genomic_DNA"/>
</dbReference>
<comment type="caution">
    <text evidence="2">The sequence shown here is derived from an EMBL/GenBank/DDBJ whole genome shotgun (WGS) entry which is preliminary data.</text>
</comment>
<reference evidence="2 3" key="1">
    <citation type="submission" date="2020-08" db="EMBL/GenBank/DDBJ databases">
        <title>Sequencing the genomes of 1000 actinobacteria strains.</title>
        <authorList>
            <person name="Klenk H.-P."/>
        </authorList>
    </citation>
    <scope>NUCLEOTIDE SEQUENCE [LARGE SCALE GENOMIC DNA]</scope>
    <source>
        <strain evidence="2 3">DSM 102030</strain>
    </source>
</reference>
<feature type="compositionally biased region" description="Low complexity" evidence="1">
    <location>
        <begin position="517"/>
        <end position="535"/>
    </location>
</feature>
<feature type="compositionally biased region" description="Low complexity" evidence="1">
    <location>
        <begin position="389"/>
        <end position="401"/>
    </location>
</feature>
<feature type="compositionally biased region" description="Gly residues" evidence="1">
    <location>
        <begin position="419"/>
        <end position="441"/>
    </location>
</feature>
<feature type="region of interest" description="Disordered" evidence="1">
    <location>
        <begin position="476"/>
        <end position="544"/>
    </location>
</feature>
<dbReference type="RefSeq" id="WP_184577250.1">
    <property type="nucleotide sequence ID" value="NZ_JACHJT010000001.1"/>
</dbReference>
<dbReference type="AlphaFoldDB" id="A0A7W7RFY5"/>
<evidence type="ECO:0000313" key="3">
    <source>
        <dbReference type="Proteomes" id="UP000523007"/>
    </source>
</evidence>
<dbReference type="Proteomes" id="UP000523007">
    <property type="component" value="Unassembled WGS sequence"/>
</dbReference>
<evidence type="ECO:0000313" key="2">
    <source>
        <dbReference type="EMBL" id="MBB4931281.1"/>
    </source>
</evidence>
<dbReference type="PANTHER" id="PTHR40050:SF1">
    <property type="entry name" value="INNER SPORE COAT PROTEIN H"/>
    <property type="match status" value="1"/>
</dbReference>
<dbReference type="InterPro" id="IPR014867">
    <property type="entry name" value="Spore_coat_CotH_CotH2/3/7"/>
</dbReference>
<keyword evidence="2" id="KW-0946">Virion</keyword>
<gene>
    <name evidence="2" type="ORF">F4561_002101</name>
</gene>
<feature type="region of interest" description="Disordered" evidence="1">
    <location>
        <begin position="386"/>
        <end position="444"/>
    </location>
</feature>
<feature type="compositionally biased region" description="Low complexity" evidence="1">
    <location>
        <begin position="147"/>
        <end position="164"/>
    </location>
</feature>
<sequence length="544" mass="58350">MTGTNDHERPDAARRMRPRLRHRIPVRIRHYWKTAAVAGAALLALVLVFGDARVRPYITSQLATADTVTNNIAGEGDLFDGGGHSIEVTYNQAEYEDMMATFRDEGEKEFISADITIDGTMLDDVGLRLKGNSTLMSLRDDGGGMPQRGQQNQDQQGQAAQEGQGQQGGGPGAVSLSEDEPEKLPWLISFEEFQEGRAYQGHTEITLRPATATSDTALNEALALDLTAADGQTTQDYGFTSFTINGGEETPRLVLDSPDAAWAASYGEGVLYKGRAGGSFEYLGDDPTDYEEAFNQINGEGAYDLQPVMSLLEFVDQASDEEFAADLDKHLDVDSFARYLALQDLMSNSDAMDGPGNNYYLWYDTGQERFTVLSWDLNLSFGGMGEMMGDGQMPQGGQAPEDMPEPPEGMQMPGNGETPQGGQGPEGGEGGQEGGRGGMGGSSALADRFMANEDFAKLYEQAYADMYADLVESGKAASRLEQAASRAQATGDDGAAQAQQQLAEQVEGIAATPPEDPQGQTDQQTPQNGQDGQAQSPQAQNDTA</sequence>
<feature type="compositionally biased region" description="Low complexity" evidence="1">
    <location>
        <begin position="487"/>
        <end position="505"/>
    </location>
</feature>
<proteinExistence type="predicted"/>
<dbReference type="PANTHER" id="PTHR40050">
    <property type="entry name" value="INNER SPORE COAT PROTEIN H"/>
    <property type="match status" value="1"/>
</dbReference>
<keyword evidence="2" id="KW-0167">Capsid protein</keyword>
<name>A0A7W7RFY5_9ACTN</name>
<feature type="compositionally biased region" description="Low complexity" evidence="1">
    <location>
        <begin position="408"/>
        <end position="418"/>
    </location>
</feature>
<organism evidence="2 3">
    <name type="scientific">Lipingzhangella halophila</name>
    <dbReference type="NCBI Taxonomy" id="1783352"/>
    <lineage>
        <taxon>Bacteria</taxon>
        <taxon>Bacillati</taxon>
        <taxon>Actinomycetota</taxon>
        <taxon>Actinomycetes</taxon>
        <taxon>Streptosporangiales</taxon>
        <taxon>Nocardiopsidaceae</taxon>
        <taxon>Lipingzhangella</taxon>
    </lineage>
</organism>
<evidence type="ECO:0000256" key="1">
    <source>
        <dbReference type="SAM" id="MobiDB-lite"/>
    </source>
</evidence>
<dbReference type="Pfam" id="PF08757">
    <property type="entry name" value="CotH"/>
    <property type="match status" value="1"/>
</dbReference>